<organism evidence="2 3">
    <name type="scientific">Fuscovulum ytuae</name>
    <dbReference type="NCBI Taxonomy" id="3042299"/>
    <lineage>
        <taxon>Bacteria</taxon>
        <taxon>Pseudomonadati</taxon>
        <taxon>Pseudomonadota</taxon>
        <taxon>Alphaproteobacteria</taxon>
        <taxon>Rhodobacterales</taxon>
        <taxon>Paracoccaceae</taxon>
        <taxon>Fuscovulum</taxon>
    </lineage>
</organism>
<feature type="transmembrane region" description="Helical" evidence="1">
    <location>
        <begin position="88"/>
        <end position="106"/>
    </location>
</feature>
<name>A0ABY8QD08_9RHOB</name>
<evidence type="ECO:0008006" key="4">
    <source>
        <dbReference type="Google" id="ProtNLM"/>
    </source>
</evidence>
<accession>A0ABY8QD08</accession>
<evidence type="ECO:0000256" key="1">
    <source>
        <dbReference type="SAM" id="Phobius"/>
    </source>
</evidence>
<keyword evidence="2" id="KW-0614">Plasmid</keyword>
<geneLocation type="plasmid" evidence="2 3">
    <name>unnamed2</name>
</geneLocation>
<evidence type="ECO:0000313" key="3">
    <source>
        <dbReference type="Proteomes" id="UP001230978"/>
    </source>
</evidence>
<feature type="transmembrane region" description="Helical" evidence="1">
    <location>
        <begin position="60"/>
        <end position="81"/>
    </location>
</feature>
<dbReference type="Proteomes" id="UP001230978">
    <property type="component" value="Plasmid unnamed2"/>
</dbReference>
<dbReference type="RefSeq" id="WP_281470473.1">
    <property type="nucleotide sequence ID" value="NZ_CP124537.1"/>
</dbReference>
<evidence type="ECO:0000313" key="2">
    <source>
        <dbReference type="EMBL" id="WGV18341.1"/>
    </source>
</evidence>
<keyword evidence="1" id="KW-1133">Transmembrane helix</keyword>
<feature type="transmembrane region" description="Helical" evidence="1">
    <location>
        <begin position="112"/>
        <end position="138"/>
    </location>
</feature>
<keyword evidence="1" id="KW-0812">Transmembrane</keyword>
<dbReference type="EMBL" id="CP124537">
    <property type="protein sequence ID" value="WGV18341.1"/>
    <property type="molecule type" value="Genomic_DNA"/>
</dbReference>
<reference evidence="2 3" key="1">
    <citation type="submission" date="2023-04" db="EMBL/GenBank/DDBJ databases">
        <title>YMD61, complete Genome.</title>
        <authorList>
            <person name="Zhang J."/>
        </authorList>
    </citation>
    <scope>NUCLEOTIDE SEQUENCE [LARGE SCALE GENOMIC DNA]</scope>
    <source>
        <strain evidence="2 3">YMD61</strain>
        <plasmid evidence="2 3">unnamed2</plasmid>
    </source>
</reference>
<keyword evidence="3" id="KW-1185">Reference proteome</keyword>
<protein>
    <recommendedName>
        <fullName evidence="4">MFS transporter</fullName>
    </recommendedName>
</protein>
<keyword evidence="1" id="KW-0472">Membrane</keyword>
<sequence>MTTTFTPAASQPRWITGAALAGIGWNIFGLVQFATSVTATADSLVASGLSPEQAAVMTGYPAWMTAAFFFGVTGGLIGSLLLALRHRFARSVLLASLLAYVALWIGDAVHGVFAAMGAAQVAILTTVVAIAAALFAIAPRNSPRA</sequence>
<gene>
    <name evidence="2" type="ORF">QF092_19850</name>
</gene>
<proteinExistence type="predicted"/>